<sequence>MPVGAIYYGHGQMSGEVYAGDMKTLYVKRFMFNTKMNGCFALMLGPAKESELEQPYTVGHYGILLKQTGINDFEASNTINERVKRSSSTSVPTDSNSHIKGPRNNSEVKSSEKRKIDAEIDEGTSGEEGLIKSYEKMVRQLSEEEKILSSKPSEGNSSIQFKEQKDGLFEKEEKIISIFKASDELRFHPKKLSDSLIDISSKTMVPTNPNNESNSTNNLVETSNIKDPSGRPLYWVIDDPRAKRKKELSDTYKQKGANTLFRRKNVALATKTVYRFDPIYQLVSVNNTNQLIALKLPDHANLTDYKWVGVYDQCVQKAVPLITLNDVDPPSPENIAPISGWSHGIVSYTIKIINCNTILIPGFSFNATSAFSQNTYFYAGIGKFPQEVLMQQRAYVNKNRITTPLQSFFKEDIIVRLPGKLRTFDIDFLSIYNEDEKKSYGNIILPSVLVPPCPV</sequence>
<name>A0AC35U4K7_9BILA</name>
<evidence type="ECO:0000313" key="2">
    <source>
        <dbReference type="WBParaSite" id="RSKR_0000786700.1"/>
    </source>
</evidence>
<protein>
    <submittedName>
        <fullName evidence="2">DM13 domain-containing protein</fullName>
    </submittedName>
</protein>
<dbReference type="WBParaSite" id="RSKR_0000786700.1">
    <property type="protein sequence ID" value="RSKR_0000786700.1"/>
    <property type="gene ID" value="RSKR_0000786700"/>
</dbReference>
<organism evidence="1 2">
    <name type="scientific">Rhabditophanes sp. KR3021</name>
    <dbReference type="NCBI Taxonomy" id="114890"/>
    <lineage>
        <taxon>Eukaryota</taxon>
        <taxon>Metazoa</taxon>
        <taxon>Ecdysozoa</taxon>
        <taxon>Nematoda</taxon>
        <taxon>Chromadorea</taxon>
        <taxon>Rhabditida</taxon>
        <taxon>Tylenchina</taxon>
        <taxon>Panagrolaimomorpha</taxon>
        <taxon>Strongyloidoidea</taxon>
        <taxon>Alloionematidae</taxon>
        <taxon>Rhabditophanes</taxon>
    </lineage>
</organism>
<dbReference type="Proteomes" id="UP000095286">
    <property type="component" value="Unplaced"/>
</dbReference>
<evidence type="ECO:0000313" key="1">
    <source>
        <dbReference type="Proteomes" id="UP000095286"/>
    </source>
</evidence>
<accession>A0AC35U4K7</accession>
<reference evidence="2" key="1">
    <citation type="submission" date="2016-11" db="UniProtKB">
        <authorList>
            <consortium name="WormBaseParasite"/>
        </authorList>
    </citation>
    <scope>IDENTIFICATION</scope>
    <source>
        <strain evidence="2">KR3021</strain>
    </source>
</reference>
<proteinExistence type="predicted"/>